<feature type="non-terminal residue" evidence="2">
    <location>
        <position position="1"/>
    </location>
</feature>
<gene>
    <name evidence="2" type="primary">RirG_051830</name>
</gene>
<evidence type="ECO:0000256" key="1">
    <source>
        <dbReference type="SAM" id="MobiDB-lite"/>
    </source>
</evidence>
<reference evidence="2" key="2">
    <citation type="submission" date="2016-06" db="EMBL/GenBank/DDBJ databases">
        <title>The genome of a short-lived fish provides insights into sex chromosome evolution and the genetic control of aging.</title>
        <authorList>
            <person name="Reichwald K."/>
            <person name="Felder M."/>
            <person name="Petzold A."/>
            <person name="Koch P."/>
            <person name="Groth M."/>
            <person name="Platzer M."/>
        </authorList>
    </citation>
    <scope>NUCLEOTIDE SEQUENCE</scope>
    <source>
        <tissue evidence="2">Brain</tissue>
    </source>
</reference>
<protein>
    <submittedName>
        <fullName evidence="2">Rrm3p</fullName>
    </submittedName>
</protein>
<sequence>DAISSSSKHSSALSSRLRSSQAPTLADRSSCPGSPSCPQTSSFPSPSPGTSSPSSLPLPRPSTSRRTKLSTSSSGHGLCSPMGSCTPLSRGLEGRKESRCWRSTRRAPCLRSL</sequence>
<dbReference type="EMBL" id="HAEJ01012623">
    <property type="protein sequence ID" value="SBS53080.1"/>
    <property type="molecule type" value="Transcribed_RNA"/>
</dbReference>
<feature type="compositionally biased region" description="Low complexity" evidence="1">
    <location>
        <begin position="1"/>
        <end position="20"/>
    </location>
</feature>
<feature type="region of interest" description="Disordered" evidence="1">
    <location>
        <begin position="1"/>
        <end position="113"/>
    </location>
</feature>
<name>A0A1A8UYC3_NOTFU</name>
<feature type="compositionally biased region" description="Low complexity" evidence="1">
    <location>
        <begin position="34"/>
        <end position="62"/>
    </location>
</feature>
<evidence type="ECO:0000313" key="2">
    <source>
        <dbReference type="EMBL" id="SBS53080.1"/>
    </source>
</evidence>
<proteinExistence type="predicted"/>
<dbReference type="AlphaFoldDB" id="A0A1A8UYC3"/>
<accession>A0A1A8UYC3</accession>
<reference evidence="2" key="1">
    <citation type="submission" date="2016-05" db="EMBL/GenBank/DDBJ databases">
        <authorList>
            <person name="Lavstsen T."/>
            <person name="Jespersen J.S."/>
        </authorList>
    </citation>
    <scope>NUCLEOTIDE SEQUENCE</scope>
    <source>
        <tissue evidence="2">Brain</tissue>
    </source>
</reference>
<organism evidence="2">
    <name type="scientific">Nothobranchius furzeri</name>
    <name type="common">Turquoise killifish</name>
    <dbReference type="NCBI Taxonomy" id="105023"/>
    <lineage>
        <taxon>Eukaryota</taxon>
        <taxon>Metazoa</taxon>
        <taxon>Chordata</taxon>
        <taxon>Craniata</taxon>
        <taxon>Vertebrata</taxon>
        <taxon>Euteleostomi</taxon>
        <taxon>Actinopterygii</taxon>
        <taxon>Neopterygii</taxon>
        <taxon>Teleostei</taxon>
        <taxon>Neoteleostei</taxon>
        <taxon>Acanthomorphata</taxon>
        <taxon>Ovalentaria</taxon>
        <taxon>Atherinomorphae</taxon>
        <taxon>Cyprinodontiformes</taxon>
        <taxon>Nothobranchiidae</taxon>
        <taxon>Nothobranchius</taxon>
    </lineage>
</organism>